<organism evidence="1 2">
    <name type="scientific">Thelephora ganbajun</name>
    <name type="common">Ganba fungus</name>
    <dbReference type="NCBI Taxonomy" id="370292"/>
    <lineage>
        <taxon>Eukaryota</taxon>
        <taxon>Fungi</taxon>
        <taxon>Dikarya</taxon>
        <taxon>Basidiomycota</taxon>
        <taxon>Agaricomycotina</taxon>
        <taxon>Agaricomycetes</taxon>
        <taxon>Thelephorales</taxon>
        <taxon>Thelephoraceae</taxon>
        <taxon>Thelephora</taxon>
    </lineage>
</organism>
<accession>A0ACB6Z831</accession>
<gene>
    <name evidence="1" type="ORF">BDM02DRAFT_3189361</name>
</gene>
<reference evidence="1" key="2">
    <citation type="journal article" date="2020" name="Nat. Commun.">
        <title>Large-scale genome sequencing of mycorrhizal fungi provides insights into the early evolution of symbiotic traits.</title>
        <authorList>
            <person name="Miyauchi S."/>
            <person name="Kiss E."/>
            <person name="Kuo A."/>
            <person name="Drula E."/>
            <person name="Kohler A."/>
            <person name="Sanchez-Garcia M."/>
            <person name="Morin E."/>
            <person name="Andreopoulos B."/>
            <person name="Barry K.W."/>
            <person name="Bonito G."/>
            <person name="Buee M."/>
            <person name="Carver A."/>
            <person name="Chen C."/>
            <person name="Cichocki N."/>
            <person name="Clum A."/>
            <person name="Culley D."/>
            <person name="Crous P.W."/>
            <person name="Fauchery L."/>
            <person name="Girlanda M."/>
            <person name="Hayes R.D."/>
            <person name="Keri Z."/>
            <person name="LaButti K."/>
            <person name="Lipzen A."/>
            <person name="Lombard V."/>
            <person name="Magnuson J."/>
            <person name="Maillard F."/>
            <person name="Murat C."/>
            <person name="Nolan M."/>
            <person name="Ohm R.A."/>
            <person name="Pangilinan J."/>
            <person name="Pereira M.F."/>
            <person name="Perotto S."/>
            <person name="Peter M."/>
            <person name="Pfister S."/>
            <person name="Riley R."/>
            <person name="Sitrit Y."/>
            <person name="Stielow J.B."/>
            <person name="Szollosi G."/>
            <person name="Zifcakova L."/>
            <person name="Stursova M."/>
            <person name="Spatafora J.W."/>
            <person name="Tedersoo L."/>
            <person name="Vaario L.M."/>
            <person name="Yamada A."/>
            <person name="Yan M."/>
            <person name="Wang P."/>
            <person name="Xu J."/>
            <person name="Bruns T."/>
            <person name="Baldrian P."/>
            <person name="Vilgalys R."/>
            <person name="Dunand C."/>
            <person name="Henrissat B."/>
            <person name="Grigoriev I.V."/>
            <person name="Hibbett D."/>
            <person name="Nagy L.G."/>
            <person name="Martin F.M."/>
        </authorList>
    </citation>
    <scope>NUCLEOTIDE SEQUENCE</scope>
    <source>
        <strain evidence="1">P2</strain>
    </source>
</reference>
<evidence type="ECO:0000313" key="2">
    <source>
        <dbReference type="Proteomes" id="UP000886501"/>
    </source>
</evidence>
<evidence type="ECO:0000313" key="1">
    <source>
        <dbReference type="EMBL" id="KAF9645850.1"/>
    </source>
</evidence>
<protein>
    <submittedName>
        <fullName evidence="1">Uncharacterized protein</fullName>
    </submittedName>
</protein>
<comment type="caution">
    <text evidence="1">The sequence shown here is derived from an EMBL/GenBank/DDBJ whole genome shotgun (WGS) entry which is preliminary data.</text>
</comment>
<keyword evidence="2" id="KW-1185">Reference proteome</keyword>
<reference evidence="1" key="1">
    <citation type="submission" date="2019-10" db="EMBL/GenBank/DDBJ databases">
        <authorList>
            <consortium name="DOE Joint Genome Institute"/>
            <person name="Kuo A."/>
            <person name="Miyauchi S."/>
            <person name="Kiss E."/>
            <person name="Drula E."/>
            <person name="Kohler A."/>
            <person name="Sanchez-Garcia M."/>
            <person name="Andreopoulos B."/>
            <person name="Barry K.W."/>
            <person name="Bonito G."/>
            <person name="Buee M."/>
            <person name="Carver A."/>
            <person name="Chen C."/>
            <person name="Cichocki N."/>
            <person name="Clum A."/>
            <person name="Culley D."/>
            <person name="Crous P.W."/>
            <person name="Fauchery L."/>
            <person name="Girlanda M."/>
            <person name="Hayes R."/>
            <person name="Keri Z."/>
            <person name="Labutti K."/>
            <person name="Lipzen A."/>
            <person name="Lombard V."/>
            <person name="Magnuson J."/>
            <person name="Maillard F."/>
            <person name="Morin E."/>
            <person name="Murat C."/>
            <person name="Nolan M."/>
            <person name="Ohm R."/>
            <person name="Pangilinan J."/>
            <person name="Pereira M."/>
            <person name="Perotto S."/>
            <person name="Peter M."/>
            <person name="Riley R."/>
            <person name="Sitrit Y."/>
            <person name="Stielow B."/>
            <person name="Szollosi G."/>
            <person name="Zifcakova L."/>
            <person name="Stursova M."/>
            <person name="Spatafora J.W."/>
            <person name="Tedersoo L."/>
            <person name="Vaario L.-M."/>
            <person name="Yamada A."/>
            <person name="Yan M."/>
            <person name="Wang P."/>
            <person name="Xu J."/>
            <person name="Bruns T."/>
            <person name="Baldrian P."/>
            <person name="Vilgalys R."/>
            <person name="Henrissat B."/>
            <person name="Grigoriev I.V."/>
            <person name="Hibbett D."/>
            <person name="Nagy L.G."/>
            <person name="Martin F.M."/>
        </authorList>
    </citation>
    <scope>NUCLEOTIDE SEQUENCE</scope>
    <source>
        <strain evidence="1">P2</strain>
    </source>
</reference>
<name>A0ACB6Z831_THEGA</name>
<dbReference type="EMBL" id="MU118076">
    <property type="protein sequence ID" value="KAF9645850.1"/>
    <property type="molecule type" value="Genomic_DNA"/>
</dbReference>
<dbReference type="Proteomes" id="UP000886501">
    <property type="component" value="Unassembled WGS sequence"/>
</dbReference>
<proteinExistence type="predicted"/>
<sequence length="509" mass="56936">MAHRLSLVLTVLSYGLAVLALLANATHRETKRACSVIWNTAIVVRDGLLDPYVMHQRRGSRRIYTTTVHWLEGRKLAPIPFLPFNYQHDAKLLVLALKKLKEAHSVCLSRVKRPLFTQRASKEASIEFLDTYDKLIPCHDVEPAEKTTDAYLDEYLFKADKRGLFPSWIKPADTEPSAPGLQAFSALVFQHCSPVTDSLVSGLQRASEMAGPPQMLNNFLQYDDSATEVHHPVHLYSPYVNELHILFRLTAGEARDLIDIGSGDYLPRQRSTMTSCFPVTFWWSSRQASSFKCDCERQEQKESGLDESIVFITTHDKPVGQRTTLPLTNVSTTDSGRDDILLVLALHLSTYLALLYLKEQLGEQEDDDGDYDRDDDLLDGRGEDEGEDGEPTWKWVASSGLRGNDNLSGLMDCASVRFPIGQNAEAEKTLNAVIAFVTFNGILKEVCDEDQLTFMGTFTKHLQYYIDRTGSAARGKHGVFLSVQSSAAYFYSTGADSMSRKTTAAQLSE</sequence>